<dbReference type="InterPro" id="IPR011063">
    <property type="entry name" value="TilS/TtcA_N"/>
</dbReference>
<keyword evidence="1" id="KW-0808">Transferase</keyword>
<dbReference type="PANTHER" id="PTHR11807:SF12">
    <property type="entry name" value="CYTOPLASMIC TRNA 2-THIOLATION PROTEIN 1"/>
    <property type="match status" value="1"/>
</dbReference>
<feature type="domain" description="tRNA(Ile)-lysidine/2-thiocytidine synthase N-terminal" evidence="2">
    <location>
        <begin position="25"/>
        <end position="92"/>
    </location>
</feature>
<dbReference type="GO" id="GO:0000049">
    <property type="term" value="F:tRNA binding"/>
    <property type="evidence" value="ECO:0007669"/>
    <property type="project" value="TreeGrafter"/>
</dbReference>
<evidence type="ECO:0000313" key="4">
    <source>
        <dbReference type="Proteomes" id="UP001159042"/>
    </source>
</evidence>
<comment type="caution">
    <text evidence="3">The sequence shown here is derived from an EMBL/GenBank/DDBJ whole genome shotgun (WGS) entry which is preliminary data.</text>
</comment>
<dbReference type="GO" id="GO:0002144">
    <property type="term" value="C:cytosolic tRNA wobble base thiouridylase complex"/>
    <property type="evidence" value="ECO:0007669"/>
    <property type="project" value="TreeGrafter"/>
</dbReference>
<dbReference type="InterPro" id="IPR014729">
    <property type="entry name" value="Rossmann-like_a/b/a_fold"/>
</dbReference>
<gene>
    <name evidence="3" type="ORF">NQ315_015308</name>
</gene>
<evidence type="ECO:0000256" key="1">
    <source>
        <dbReference type="ARBA" id="ARBA00022679"/>
    </source>
</evidence>
<dbReference type="EMBL" id="JANEYG010000211">
    <property type="protein sequence ID" value="KAJ8911174.1"/>
    <property type="molecule type" value="Genomic_DNA"/>
</dbReference>
<dbReference type="PANTHER" id="PTHR11807">
    <property type="entry name" value="ATPASES OF THE PP SUPERFAMILY-RELATED"/>
    <property type="match status" value="1"/>
</dbReference>
<accession>A0AAV8VAF2</accession>
<protein>
    <recommendedName>
        <fullName evidence="2">tRNA(Ile)-lysidine/2-thiocytidine synthase N-terminal domain-containing protein</fullName>
    </recommendedName>
</protein>
<evidence type="ECO:0000259" key="2">
    <source>
        <dbReference type="Pfam" id="PF01171"/>
    </source>
</evidence>
<dbReference type="GO" id="GO:0016740">
    <property type="term" value="F:transferase activity"/>
    <property type="evidence" value="ECO:0007669"/>
    <property type="project" value="UniProtKB-KW"/>
</dbReference>
<proteinExistence type="predicted"/>
<sequence>MKKYSTETIHNTITSSKMFKPNENVVIGMSGGKDSTVLAYVLNKLNIEKNYKLNLFLLAIDEGISGYRDHSLKMVYYNQRELNLPLKVISYKDLYQVTLDEVVIKTGRSNTCNYLFIN</sequence>
<organism evidence="3 4">
    <name type="scientific">Exocentrus adspersus</name>
    <dbReference type="NCBI Taxonomy" id="1586481"/>
    <lineage>
        <taxon>Eukaryota</taxon>
        <taxon>Metazoa</taxon>
        <taxon>Ecdysozoa</taxon>
        <taxon>Arthropoda</taxon>
        <taxon>Hexapoda</taxon>
        <taxon>Insecta</taxon>
        <taxon>Pterygota</taxon>
        <taxon>Neoptera</taxon>
        <taxon>Endopterygota</taxon>
        <taxon>Coleoptera</taxon>
        <taxon>Polyphaga</taxon>
        <taxon>Cucujiformia</taxon>
        <taxon>Chrysomeloidea</taxon>
        <taxon>Cerambycidae</taxon>
        <taxon>Lamiinae</taxon>
        <taxon>Acanthocinini</taxon>
        <taxon>Exocentrus</taxon>
    </lineage>
</organism>
<dbReference type="GO" id="GO:0005739">
    <property type="term" value="C:mitochondrion"/>
    <property type="evidence" value="ECO:0007669"/>
    <property type="project" value="TreeGrafter"/>
</dbReference>
<evidence type="ECO:0000313" key="3">
    <source>
        <dbReference type="EMBL" id="KAJ8911174.1"/>
    </source>
</evidence>
<dbReference type="Pfam" id="PF01171">
    <property type="entry name" value="ATP_bind_3"/>
    <property type="match status" value="1"/>
</dbReference>
<reference evidence="3 4" key="1">
    <citation type="journal article" date="2023" name="Insect Mol. Biol.">
        <title>Genome sequencing provides insights into the evolution of gene families encoding plant cell wall-degrading enzymes in longhorned beetles.</title>
        <authorList>
            <person name="Shin N.R."/>
            <person name="Okamura Y."/>
            <person name="Kirsch R."/>
            <person name="Pauchet Y."/>
        </authorList>
    </citation>
    <scope>NUCLEOTIDE SEQUENCE [LARGE SCALE GENOMIC DNA]</scope>
    <source>
        <strain evidence="3">EAD_L_NR</strain>
    </source>
</reference>
<dbReference type="Gene3D" id="3.40.50.620">
    <property type="entry name" value="HUPs"/>
    <property type="match status" value="1"/>
</dbReference>
<dbReference type="SUPFAM" id="SSF52402">
    <property type="entry name" value="Adenine nucleotide alpha hydrolases-like"/>
    <property type="match status" value="1"/>
</dbReference>
<dbReference type="Proteomes" id="UP001159042">
    <property type="component" value="Unassembled WGS sequence"/>
</dbReference>
<dbReference type="AlphaFoldDB" id="A0AAV8VAF2"/>
<name>A0AAV8VAF2_9CUCU</name>
<dbReference type="GO" id="GO:0002143">
    <property type="term" value="P:tRNA wobble position uridine thiolation"/>
    <property type="evidence" value="ECO:0007669"/>
    <property type="project" value="TreeGrafter"/>
</dbReference>
<keyword evidence="4" id="KW-1185">Reference proteome</keyword>